<accession>A0ACC0DL58</accession>
<proteinExistence type="predicted"/>
<dbReference type="Proteomes" id="UP001497680">
    <property type="component" value="Unassembled WGS sequence"/>
</dbReference>
<name>A0ACC0DL58_9PEZI</name>
<reference evidence="1 2" key="1">
    <citation type="journal article" date="2022" name="New Phytol.">
        <title>Ecological generalism drives hyperdiversity of secondary metabolite gene clusters in xylarialean endophytes.</title>
        <authorList>
            <person name="Franco M.E.E."/>
            <person name="Wisecaver J.H."/>
            <person name="Arnold A.E."/>
            <person name="Ju Y.M."/>
            <person name="Slot J.C."/>
            <person name="Ahrendt S."/>
            <person name="Moore L.P."/>
            <person name="Eastman K.E."/>
            <person name="Scott K."/>
            <person name="Konkel Z."/>
            <person name="Mondo S.J."/>
            <person name="Kuo A."/>
            <person name="Hayes R.D."/>
            <person name="Haridas S."/>
            <person name="Andreopoulos B."/>
            <person name="Riley R."/>
            <person name="LaButti K."/>
            <person name="Pangilinan J."/>
            <person name="Lipzen A."/>
            <person name="Amirebrahimi M."/>
            <person name="Yan J."/>
            <person name="Adam C."/>
            <person name="Keymanesh K."/>
            <person name="Ng V."/>
            <person name="Louie K."/>
            <person name="Northen T."/>
            <person name="Drula E."/>
            <person name="Henrissat B."/>
            <person name="Hsieh H.M."/>
            <person name="Youens-Clark K."/>
            <person name="Lutzoni F."/>
            <person name="Miadlikowska J."/>
            <person name="Eastwood D.C."/>
            <person name="Hamelin R.C."/>
            <person name="Grigoriev I.V."/>
            <person name="U'Ren J.M."/>
        </authorList>
    </citation>
    <scope>NUCLEOTIDE SEQUENCE [LARGE SCALE GENOMIC DNA]</scope>
    <source>
        <strain evidence="1 2">ER1909</strain>
    </source>
</reference>
<comment type="caution">
    <text evidence="1">The sequence shown here is derived from an EMBL/GenBank/DDBJ whole genome shotgun (WGS) entry which is preliminary data.</text>
</comment>
<sequence length="157" mass="17846">MNIETGILFYEMTKECSRKFIDVVRGGCISRISSPTTSRLNIRSQHDVRGTVRQVSRISRRYVQHIVGLRPRTPVPVEFRSPASLFIAALGLLFFVVMTCGKGDPEYHMNVRIFFNRADIVQAIVSVVYTWARCSITWRPRRDWDGSGSLPLPGRGS</sequence>
<dbReference type="EMBL" id="MU394281">
    <property type="protein sequence ID" value="KAI6093290.1"/>
    <property type="molecule type" value="Genomic_DNA"/>
</dbReference>
<evidence type="ECO:0000313" key="1">
    <source>
        <dbReference type="EMBL" id="KAI6093290.1"/>
    </source>
</evidence>
<organism evidence="1 2">
    <name type="scientific">Hypoxylon rubiginosum</name>
    <dbReference type="NCBI Taxonomy" id="110542"/>
    <lineage>
        <taxon>Eukaryota</taxon>
        <taxon>Fungi</taxon>
        <taxon>Dikarya</taxon>
        <taxon>Ascomycota</taxon>
        <taxon>Pezizomycotina</taxon>
        <taxon>Sordariomycetes</taxon>
        <taxon>Xylariomycetidae</taxon>
        <taxon>Xylariales</taxon>
        <taxon>Hypoxylaceae</taxon>
        <taxon>Hypoxylon</taxon>
    </lineage>
</organism>
<evidence type="ECO:0000313" key="2">
    <source>
        <dbReference type="Proteomes" id="UP001497680"/>
    </source>
</evidence>
<keyword evidence="2" id="KW-1185">Reference proteome</keyword>
<protein>
    <submittedName>
        <fullName evidence="1">Uncharacterized protein</fullName>
    </submittedName>
</protein>
<gene>
    <name evidence="1" type="ORF">F4821DRAFT_78409</name>
</gene>